<dbReference type="Pfam" id="PF13377">
    <property type="entry name" value="Peripla_BP_3"/>
    <property type="match status" value="1"/>
</dbReference>
<evidence type="ECO:0000313" key="6">
    <source>
        <dbReference type="EMBL" id="GLL00505.1"/>
    </source>
</evidence>
<dbReference type="PROSITE" id="PS50932">
    <property type="entry name" value="HTH_LACI_2"/>
    <property type="match status" value="1"/>
</dbReference>
<dbReference type="InterPro" id="IPR046335">
    <property type="entry name" value="LacI/GalR-like_sensor"/>
</dbReference>
<evidence type="ECO:0000256" key="3">
    <source>
        <dbReference type="ARBA" id="ARBA00023163"/>
    </source>
</evidence>
<proteinExistence type="predicted"/>
<dbReference type="AlphaFoldDB" id="A0A9W6NK25"/>
<dbReference type="Pfam" id="PF00356">
    <property type="entry name" value="LacI"/>
    <property type="match status" value="1"/>
</dbReference>
<accession>A0A9W6NK25</accession>
<dbReference type="PANTHER" id="PTHR30146">
    <property type="entry name" value="LACI-RELATED TRANSCRIPTIONAL REPRESSOR"/>
    <property type="match status" value="1"/>
</dbReference>
<sequence>MTDANAQGKAPGQPEGTPGKAVRRPRGSVTVAAIARLAGVSAPTVSKVLNGRSGIAVDTRERVEALLREHGYRRTDATSAMPIVEVAFSGLDSHLAVEIMRGVEEVVRDRGLTVGFTDLQGRAPRAGRRTADLLLSRRPTGVIAVHSAYRGQYYQQLTASGVPLVVLDPTGEPVHDTPSVGTTNWSGGIAAARHLIDLGHRRIGVITGPAQFMCSRARLEAARAALETAGLPLDPALVRSGLFEFADGAQLGGELLAGPDRPTAILCGDDLQALGVYEAARRAGLRVPDDLSVVGFDDVEVARWCGPPLTTVRQPFAGMGRAAAEMVLQLATGQPVEPSRVELATSLVIRESTAPPPRR</sequence>
<reference evidence="6" key="1">
    <citation type="journal article" date="2014" name="Int. J. Syst. Evol. Microbiol.">
        <title>Complete genome sequence of Corynebacterium casei LMG S-19264T (=DSM 44701T), isolated from a smear-ripened cheese.</title>
        <authorList>
            <consortium name="US DOE Joint Genome Institute (JGI-PGF)"/>
            <person name="Walter F."/>
            <person name="Albersmeier A."/>
            <person name="Kalinowski J."/>
            <person name="Ruckert C."/>
        </authorList>
    </citation>
    <scope>NUCLEOTIDE SEQUENCE</scope>
    <source>
        <strain evidence="6">VKM Ac-1321</strain>
    </source>
</reference>
<comment type="caution">
    <text evidence="6">The sequence shown here is derived from an EMBL/GenBank/DDBJ whole genome shotgun (WGS) entry which is preliminary data.</text>
</comment>
<keyword evidence="7" id="KW-1185">Reference proteome</keyword>
<dbReference type="InterPro" id="IPR000843">
    <property type="entry name" value="HTH_LacI"/>
</dbReference>
<feature type="domain" description="HTH lacI-type" evidence="5">
    <location>
        <begin position="29"/>
        <end position="83"/>
    </location>
</feature>
<dbReference type="Proteomes" id="UP001143480">
    <property type="component" value="Unassembled WGS sequence"/>
</dbReference>
<dbReference type="GO" id="GO:0003700">
    <property type="term" value="F:DNA-binding transcription factor activity"/>
    <property type="evidence" value="ECO:0007669"/>
    <property type="project" value="TreeGrafter"/>
</dbReference>
<dbReference type="CDD" id="cd01392">
    <property type="entry name" value="HTH_LacI"/>
    <property type="match status" value="1"/>
</dbReference>
<gene>
    <name evidence="6" type="ORF">GCM10017581_022460</name>
</gene>
<evidence type="ECO:0000256" key="1">
    <source>
        <dbReference type="ARBA" id="ARBA00023015"/>
    </source>
</evidence>
<keyword evidence="3" id="KW-0804">Transcription</keyword>
<dbReference type="InterPro" id="IPR010982">
    <property type="entry name" value="Lambda_DNA-bd_dom_sf"/>
</dbReference>
<dbReference type="Gene3D" id="1.10.260.40">
    <property type="entry name" value="lambda repressor-like DNA-binding domains"/>
    <property type="match status" value="1"/>
</dbReference>
<dbReference type="RefSeq" id="WP_261960098.1">
    <property type="nucleotide sequence ID" value="NZ_BAAAXA010000001.1"/>
</dbReference>
<evidence type="ECO:0000313" key="7">
    <source>
        <dbReference type="Proteomes" id="UP001143480"/>
    </source>
</evidence>
<evidence type="ECO:0000256" key="4">
    <source>
        <dbReference type="SAM" id="MobiDB-lite"/>
    </source>
</evidence>
<keyword evidence="2" id="KW-0238">DNA-binding</keyword>
<organism evidence="6 7">
    <name type="scientific">Dactylosporangium matsuzakiense</name>
    <dbReference type="NCBI Taxonomy" id="53360"/>
    <lineage>
        <taxon>Bacteria</taxon>
        <taxon>Bacillati</taxon>
        <taxon>Actinomycetota</taxon>
        <taxon>Actinomycetes</taxon>
        <taxon>Micromonosporales</taxon>
        <taxon>Micromonosporaceae</taxon>
        <taxon>Dactylosporangium</taxon>
    </lineage>
</organism>
<dbReference type="SUPFAM" id="SSF47413">
    <property type="entry name" value="lambda repressor-like DNA-binding domains"/>
    <property type="match status" value="1"/>
</dbReference>
<dbReference type="PANTHER" id="PTHR30146:SF153">
    <property type="entry name" value="LACTOSE OPERON REPRESSOR"/>
    <property type="match status" value="1"/>
</dbReference>
<dbReference type="EMBL" id="BSFP01000009">
    <property type="protein sequence ID" value="GLL00505.1"/>
    <property type="molecule type" value="Genomic_DNA"/>
</dbReference>
<feature type="region of interest" description="Disordered" evidence="4">
    <location>
        <begin position="1"/>
        <end position="25"/>
    </location>
</feature>
<evidence type="ECO:0000256" key="2">
    <source>
        <dbReference type="ARBA" id="ARBA00023125"/>
    </source>
</evidence>
<dbReference type="GO" id="GO:0000976">
    <property type="term" value="F:transcription cis-regulatory region binding"/>
    <property type="evidence" value="ECO:0007669"/>
    <property type="project" value="TreeGrafter"/>
</dbReference>
<protein>
    <submittedName>
        <fullName evidence="6">Transcriptional regulator</fullName>
    </submittedName>
</protein>
<dbReference type="SMART" id="SM00354">
    <property type="entry name" value="HTH_LACI"/>
    <property type="match status" value="1"/>
</dbReference>
<dbReference type="SUPFAM" id="SSF53822">
    <property type="entry name" value="Periplasmic binding protein-like I"/>
    <property type="match status" value="1"/>
</dbReference>
<reference evidence="6" key="2">
    <citation type="submission" date="2023-01" db="EMBL/GenBank/DDBJ databases">
        <authorList>
            <person name="Sun Q."/>
            <person name="Evtushenko L."/>
        </authorList>
    </citation>
    <scope>NUCLEOTIDE SEQUENCE</scope>
    <source>
        <strain evidence="6">VKM Ac-1321</strain>
    </source>
</reference>
<keyword evidence="1" id="KW-0805">Transcription regulation</keyword>
<dbReference type="InterPro" id="IPR028082">
    <property type="entry name" value="Peripla_BP_I"/>
</dbReference>
<evidence type="ECO:0000259" key="5">
    <source>
        <dbReference type="PROSITE" id="PS50932"/>
    </source>
</evidence>
<name>A0A9W6NK25_9ACTN</name>
<dbReference type="Gene3D" id="3.40.50.2300">
    <property type="match status" value="2"/>
</dbReference>